<dbReference type="Pfam" id="PF12804">
    <property type="entry name" value="NTP_transf_3"/>
    <property type="match status" value="1"/>
</dbReference>
<keyword evidence="2" id="KW-0808">Transferase</keyword>
<dbReference type="InterPro" id="IPR029044">
    <property type="entry name" value="Nucleotide-diphossugar_trans"/>
</dbReference>
<evidence type="ECO:0000313" key="2">
    <source>
        <dbReference type="EMBL" id="RYU92511.1"/>
    </source>
</evidence>
<comment type="caution">
    <text evidence="2">The sequence shown here is derived from an EMBL/GenBank/DDBJ whole genome shotgun (WGS) entry which is preliminary data.</text>
</comment>
<accession>A0A4Q5LSH1</accession>
<keyword evidence="3" id="KW-1185">Reference proteome</keyword>
<dbReference type="Gene3D" id="3.90.550.10">
    <property type="entry name" value="Spore Coat Polysaccharide Biosynthesis Protein SpsA, Chain A"/>
    <property type="match status" value="1"/>
</dbReference>
<dbReference type="SUPFAM" id="SSF53448">
    <property type="entry name" value="Nucleotide-diphospho-sugar transferases"/>
    <property type="match status" value="1"/>
</dbReference>
<feature type="domain" description="MobA-like NTP transferase" evidence="1">
    <location>
        <begin position="5"/>
        <end position="165"/>
    </location>
</feature>
<gene>
    <name evidence="2" type="ORF">EWM62_03510</name>
</gene>
<organism evidence="2 3">
    <name type="scientific">Mucilaginibacter terrigena</name>
    <dbReference type="NCBI Taxonomy" id="2492395"/>
    <lineage>
        <taxon>Bacteria</taxon>
        <taxon>Pseudomonadati</taxon>
        <taxon>Bacteroidota</taxon>
        <taxon>Sphingobacteriia</taxon>
        <taxon>Sphingobacteriales</taxon>
        <taxon>Sphingobacteriaceae</taxon>
        <taxon>Mucilaginibacter</taxon>
    </lineage>
</organism>
<sequence length="193" mass="20981">MTSIVILAAGSSSRFGSPKQNLVFDGQTLLQRAIKNALAVTEIVIVVLGANREDIEYTIKDHPVNILYNPNWPEGMATSISLAIETIQRDYLGVTSAIFMLCDQPFADGVLLNELVKAAGSSDKGIIASEYNNTLGVPALFKQGYFPYLMALKGKEGAKKLLGLHADDVQSVPFALGGVDIDTMEDWERFNKN</sequence>
<dbReference type="CDD" id="cd04182">
    <property type="entry name" value="GT_2_like_f"/>
    <property type="match status" value="1"/>
</dbReference>
<dbReference type="OrthoDB" id="9779263at2"/>
<dbReference type="EMBL" id="SEWG01000001">
    <property type="protein sequence ID" value="RYU92511.1"/>
    <property type="molecule type" value="Genomic_DNA"/>
</dbReference>
<dbReference type="AlphaFoldDB" id="A0A4Q5LSH1"/>
<reference evidence="2 3" key="1">
    <citation type="submission" date="2019-02" db="EMBL/GenBank/DDBJ databases">
        <title>Bacterial novel species Mucilaginibacter sp. 17JY9-4 isolated from soil.</title>
        <authorList>
            <person name="Jung H.-Y."/>
        </authorList>
    </citation>
    <scope>NUCLEOTIDE SEQUENCE [LARGE SCALE GENOMIC DNA]</scope>
    <source>
        <strain evidence="2 3">17JY9-4</strain>
    </source>
</reference>
<evidence type="ECO:0000259" key="1">
    <source>
        <dbReference type="Pfam" id="PF12804"/>
    </source>
</evidence>
<name>A0A4Q5LSH1_9SPHI</name>
<dbReference type="InterPro" id="IPR025877">
    <property type="entry name" value="MobA-like_NTP_Trfase"/>
</dbReference>
<dbReference type="PANTHER" id="PTHR43777:SF1">
    <property type="entry name" value="MOLYBDENUM COFACTOR CYTIDYLYLTRANSFERASE"/>
    <property type="match status" value="1"/>
</dbReference>
<dbReference type="PANTHER" id="PTHR43777">
    <property type="entry name" value="MOLYBDENUM COFACTOR CYTIDYLYLTRANSFERASE"/>
    <property type="match status" value="1"/>
</dbReference>
<dbReference type="RefSeq" id="WP_129875238.1">
    <property type="nucleotide sequence ID" value="NZ_SEWG01000001.1"/>
</dbReference>
<protein>
    <submittedName>
        <fullName evidence="2">Nucleotidyltransferase family protein</fullName>
    </submittedName>
</protein>
<evidence type="ECO:0000313" key="3">
    <source>
        <dbReference type="Proteomes" id="UP000293331"/>
    </source>
</evidence>
<dbReference type="GO" id="GO:0016779">
    <property type="term" value="F:nucleotidyltransferase activity"/>
    <property type="evidence" value="ECO:0007669"/>
    <property type="project" value="UniProtKB-ARBA"/>
</dbReference>
<dbReference type="Proteomes" id="UP000293331">
    <property type="component" value="Unassembled WGS sequence"/>
</dbReference>
<proteinExistence type="predicted"/>